<accession>A0A2M4B6Y5</accession>
<evidence type="ECO:0000256" key="1">
    <source>
        <dbReference type="SAM" id="SignalP"/>
    </source>
</evidence>
<sequence>MGWCPFHIFLALLLFIPEQTIETCASGRRGIQCRRVGTESSETIMKDDDAVCRTNPNVTRIIGCSTGGDVTRSLPYYRVSFLFPPEG</sequence>
<dbReference type="EMBL" id="GGFK01015429">
    <property type="protein sequence ID" value="MBW48750.1"/>
    <property type="molecule type" value="Transcribed_RNA"/>
</dbReference>
<feature type="signal peptide" evidence="1">
    <location>
        <begin position="1"/>
        <end position="21"/>
    </location>
</feature>
<protein>
    <submittedName>
        <fullName evidence="2">Putative secreted protein</fullName>
    </submittedName>
</protein>
<reference evidence="2" key="1">
    <citation type="submission" date="2018-01" db="EMBL/GenBank/DDBJ databases">
        <title>An insight into the sialome of Amazonian anophelines.</title>
        <authorList>
            <person name="Ribeiro J.M."/>
            <person name="Scarpassa V."/>
            <person name="Calvo E."/>
        </authorList>
    </citation>
    <scope>NUCLEOTIDE SEQUENCE</scope>
    <source>
        <tissue evidence="2">Salivary glands</tissue>
    </source>
</reference>
<evidence type="ECO:0000313" key="2">
    <source>
        <dbReference type="EMBL" id="MBW48750.1"/>
    </source>
</evidence>
<name>A0A2M4B6Y5_9DIPT</name>
<feature type="chain" id="PRO_5014617267" evidence="1">
    <location>
        <begin position="22"/>
        <end position="87"/>
    </location>
</feature>
<proteinExistence type="predicted"/>
<dbReference type="AlphaFoldDB" id="A0A2M4B6Y5"/>
<keyword evidence="1" id="KW-0732">Signal</keyword>
<organism evidence="2">
    <name type="scientific">Anopheles triannulatus</name>
    <dbReference type="NCBI Taxonomy" id="58253"/>
    <lineage>
        <taxon>Eukaryota</taxon>
        <taxon>Metazoa</taxon>
        <taxon>Ecdysozoa</taxon>
        <taxon>Arthropoda</taxon>
        <taxon>Hexapoda</taxon>
        <taxon>Insecta</taxon>
        <taxon>Pterygota</taxon>
        <taxon>Neoptera</taxon>
        <taxon>Endopterygota</taxon>
        <taxon>Diptera</taxon>
        <taxon>Nematocera</taxon>
        <taxon>Culicoidea</taxon>
        <taxon>Culicidae</taxon>
        <taxon>Anophelinae</taxon>
        <taxon>Anopheles</taxon>
    </lineage>
</organism>